<keyword evidence="3" id="KW-1185">Reference proteome</keyword>
<comment type="caution">
    <text evidence="2">The sequence shown here is derived from an EMBL/GenBank/DDBJ whole genome shotgun (WGS) entry which is preliminary data.</text>
</comment>
<keyword evidence="1" id="KW-1133">Transmembrane helix</keyword>
<dbReference type="Proteomes" id="UP001163846">
    <property type="component" value="Unassembled WGS sequence"/>
</dbReference>
<gene>
    <name evidence="2" type="ORF">F5878DRAFT_200703</name>
</gene>
<reference evidence="2" key="1">
    <citation type="submission" date="2022-08" db="EMBL/GenBank/DDBJ databases">
        <authorList>
            <consortium name="DOE Joint Genome Institute"/>
            <person name="Min B."/>
            <person name="Riley R."/>
            <person name="Sierra-Patev S."/>
            <person name="Naranjo-Ortiz M."/>
            <person name="Looney B."/>
            <person name="Konkel Z."/>
            <person name="Slot J.C."/>
            <person name="Sakamoto Y."/>
            <person name="Steenwyk J.L."/>
            <person name="Rokas A."/>
            <person name="Carro J."/>
            <person name="Camarero S."/>
            <person name="Ferreira P."/>
            <person name="Molpeceres G."/>
            <person name="Ruiz-Duenas F.J."/>
            <person name="Serrano A."/>
            <person name="Henrissat B."/>
            <person name="Drula E."/>
            <person name="Hughes K.W."/>
            <person name="Mata J.L."/>
            <person name="Ishikawa N.K."/>
            <person name="Vargas-Isla R."/>
            <person name="Ushijima S."/>
            <person name="Smith C.A."/>
            <person name="Ahrendt S."/>
            <person name="Andreopoulos W."/>
            <person name="He G."/>
            <person name="Labutti K."/>
            <person name="Lipzen A."/>
            <person name="Ng V."/>
            <person name="Sandor L."/>
            <person name="Barry K."/>
            <person name="Martinez A.T."/>
            <person name="Xiao Y."/>
            <person name="Gibbons J.G."/>
            <person name="Terashima K."/>
            <person name="Hibbett D.S."/>
            <person name="Grigoriev I.V."/>
        </authorList>
    </citation>
    <scope>NUCLEOTIDE SEQUENCE</scope>
    <source>
        <strain evidence="2">TFB9207</strain>
    </source>
</reference>
<feature type="transmembrane region" description="Helical" evidence="1">
    <location>
        <begin position="21"/>
        <end position="39"/>
    </location>
</feature>
<evidence type="ECO:0000313" key="2">
    <source>
        <dbReference type="EMBL" id="KAJ3843971.1"/>
    </source>
</evidence>
<evidence type="ECO:0000256" key="1">
    <source>
        <dbReference type="SAM" id="Phobius"/>
    </source>
</evidence>
<proteinExistence type="predicted"/>
<dbReference type="AlphaFoldDB" id="A0AA38PJQ8"/>
<organism evidence="2 3">
    <name type="scientific">Lentinula raphanica</name>
    <dbReference type="NCBI Taxonomy" id="153919"/>
    <lineage>
        <taxon>Eukaryota</taxon>
        <taxon>Fungi</taxon>
        <taxon>Dikarya</taxon>
        <taxon>Basidiomycota</taxon>
        <taxon>Agaricomycotina</taxon>
        <taxon>Agaricomycetes</taxon>
        <taxon>Agaricomycetidae</taxon>
        <taxon>Agaricales</taxon>
        <taxon>Marasmiineae</taxon>
        <taxon>Omphalotaceae</taxon>
        <taxon>Lentinula</taxon>
    </lineage>
</organism>
<name>A0AA38PJQ8_9AGAR</name>
<sequence>MLLRVRNEMKESSYSPFGRGRLPFLLAAFLIQLTGHVIFPDLKNLDQIRRFGFFRSNRKVSRYLFPHDIFRHPLYVTFLLYPLFFLSFFLCSPSFLCHETASFVPSRCRSPSSVSARLIYLK</sequence>
<accession>A0AA38PJQ8</accession>
<keyword evidence="1" id="KW-0472">Membrane</keyword>
<protein>
    <submittedName>
        <fullName evidence="2">Uncharacterized protein</fullName>
    </submittedName>
</protein>
<evidence type="ECO:0000313" key="3">
    <source>
        <dbReference type="Proteomes" id="UP001163846"/>
    </source>
</evidence>
<feature type="transmembrane region" description="Helical" evidence="1">
    <location>
        <begin position="74"/>
        <end position="97"/>
    </location>
</feature>
<dbReference type="EMBL" id="MU805963">
    <property type="protein sequence ID" value="KAJ3843971.1"/>
    <property type="molecule type" value="Genomic_DNA"/>
</dbReference>
<keyword evidence="1" id="KW-0812">Transmembrane</keyword>